<organism evidence="2 3">
    <name type="scientific">Ramazzottius varieornatus</name>
    <name type="common">Water bear</name>
    <name type="synonym">Tardigrade</name>
    <dbReference type="NCBI Taxonomy" id="947166"/>
    <lineage>
        <taxon>Eukaryota</taxon>
        <taxon>Metazoa</taxon>
        <taxon>Ecdysozoa</taxon>
        <taxon>Tardigrada</taxon>
        <taxon>Eutardigrada</taxon>
        <taxon>Parachela</taxon>
        <taxon>Hypsibioidea</taxon>
        <taxon>Ramazzottiidae</taxon>
        <taxon>Ramazzottius</taxon>
    </lineage>
</organism>
<feature type="region of interest" description="Disordered" evidence="1">
    <location>
        <begin position="47"/>
        <end position="72"/>
    </location>
</feature>
<comment type="caution">
    <text evidence="2">The sequence shown here is derived from an EMBL/GenBank/DDBJ whole genome shotgun (WGS) entry which is preliminary data.</text>
</comment>
<evidence type="ECO:0000313" key="3">
    <source>
        <dbReference type="Proteomes" id="UP000186922"/>
    </source>
</evidence>
<feature type="compositionally biased region" description="Basic and acidic residues" evidence="1">
    <location>
        <begin position="47"/>
        <end position="59"/>
    </location>
</feature>
<accession>A0A1D1VXI5</accession>
<evidence type="ECO:0000313" key="2">
    <source>
        <dbReference type="EMBL" id="GAV05656.1"/>
    </source>
</evidence>
<keyword evidence="3" id="KW-1185">Reference proteome</keyword>
<evidence type="ECO:0000256" key="1">
    <source>
        <dbReference type="SAM" id="MobiDB-lite"/>
    </source>
</evidence>
<reference evidence="2 3" key="1">
    <citation type="journal article" date="2016" name="Nat. Commun.">
        <title>Extremotolerant tardigrade genome and improved radiotolerance of human cultured cells by tardigrade-unique protein.</title>
        <authorList>
            <person name="Hashimoto T."/>
            <person name="Horikawa D.D."/>
            <person name="Saito Y."/>
            <person name="Kuwahara H."/>
            <person name="Kozuka-Hata H."/>
            <person name="Shin-I T."/>
            <person name="Minakuchi Y."/>
            <person name="Ohishi K."/>
            <person name="Motoyama A."/>
            <person name="Aizu T."/>
            <person name="Enomoto A."/>
            <person name="Kondo K."/>
            <person name="Tanaka S."/>
            <person name="Hara Y."/>
            <person name="Koshikawa S."/>
            <person name="Sagara H."/>
            <person name="Miura T."/>
            <person name="Yokobori S."/>
            <person name="Miyagawa K."/>
            <person name="Suzuki Y."/>
            <person name="Kubo T."/>
            <person name="Oyama M."/>
            <person name="Kohara Y."/>
            <person name="Fujiyama A."/>
            <person name="Arakawa K."/>
            <person name="Katayama T."/>
            <person name="Toyoda A."/>
            <person name="Kunieda T."/>
        </authorList>
    </citation>
    <scope>NUCLEOTIDE SEQUENCE [LARGE SCALE GENOMIC DNA]</scope>
    <source>
        <strain evidence="2 3">YOKOZUNA-1</strain>
    </source>
</reference>
<dbReference type="AlphaFoldDB" id="A0A1D1VXI5"/>
<name>A0A1D1VXI5_RAMVA</name>
<proteinExistence type="predicted"/>
<dbReference type="Proteomes" id="UP000186922">
    <property type="component" value="Unassembled WGS sequence"/>
</dbReference>
<sequence>MHTASLEKQESTYCESEPAAQYETYVVQEQPGVYHCEVRHVDVRVRNGRGTESRQDCSKRSLAPHGDLDGGG</sequence>
<dbReference type="EMBL" id="BDGG01000012">
    <property type="protein sequence ID" value="GAV05656.1"/>
    <property type="molecule type" value="Genomic_DNA"/>
</dbReference>
<gene>
    <name evidence="2" type="primary">RvY_15754</name>
    <name evidence="2" type="synonym">RvY_15754.2</name>
    <name evidence="2" type="ORF">RvY_15754-2</name>
</gene>
<protein>
    <submittedName>
        <fullName evidence="2">Uncharacterized protein</fullName>
    </submittedName>
</protein>